<feature type="region of interest" description="Disordered" evidence="2">
    <location>
        <begin position="46"/>
        <end position="96"/>
    </location>
</feature>
<feature type="coiled-coil region" evidence="1">
    <location>
        <begin position="184"/>
        <end position="215"/>
    </location>
</feature>
<reference evidence="3" key="1">
    <citation type="journal article" date="2019" name="Sci. Rep.">
        <title>Draft genome of Tanacetum cinerariifolium, the natural source of mosquito coil.</title>
        <authorList>
            <person name="Yamashiro T."/>
            <person name="Shiraishi A."/>
            <person name="Satake H."/>
            <person name="Nakayama K."/>
        </authorList>
    </citation>
    <scope>NUCLEOTIDE SEQUENCE</scope>
</reference>
<feature type="compositionally biased region" description="Polar residues" evidence="2">
    <location>
        <begin position="46"/>
        <end position="55"/>
    </location>
</feature>
<dbReference type="EMBL" id="BKCJ010001605">
    <property type="protein sequence ID" value="GEU42701.1"/>
    <property type="molecule type" value="Genomic_DNA"/>
</dbReference>
<evidence type="ECO:0000313" key="3">
    <source>
        <dbReference type="EMBL" id="GEU42701.1"/>
    </source>
</evidence>
<accession>A0A6L2JZX8</accession>
<gene>
    <name evidence="3" type="ORF">Tci_014679</name>
</gene>
<proteinExistence type="predicted"/>
<protein>
    <submittedName>
        <fullName evidence="3">Uncharacterized protein</fullName>
    </submittedName>
</protein>
<comment type="caution">
    <text evidence="3">The sequence shown here is derived from an EMBL/GenBank/DDBJ whole genome shotgun (WGS) entry which is preliminary data.</text>
</comment>
<organism evidence="3">
    <name type="scientific">Tanacetum cinerariifolium</name>
    <name type="common">Dalmatian daisy</name>
    <name type="synonym">Chrysanthemum cinerariifolium</name>
    <dbReference type="NCBI Taxonomy" id="118510"/>
    <lineage>
        <taxon>Eukaryota</taxon>
        <taxon>Viridiplantae</taxon>
        <taxon>Streptophyta</taxon>
        <taxon>Embryophyta</taxon>
        <taxon>Tracheophyta</taxon>
        <taxon>Spermatophyta</taxon>
        <taxon>Magnoliopsida</taxon>
        <taxon>eudicotyledons</taxon>
        <taxon>Gunneridae</taxon>
        <taxon>Pentapetalae</taxon>
        <taxon>asterids</taxon>
        <taxon>campanulids</taxon>
        <taxon>Asterales</taxon>
        <taxon>Asteraceae</taxon>
        <taxon>Asteroideae</taxon>
        <taxon>Anthemideae</taxon>
        <taxon>Anthemidinae</taxon>
        <taxon>Tanacetum</taxon>
    </lineage>
</organism>
<evidence type="ECO:0000256" key="1">
    <source>
        <dbReference type="SAM" id="Coils"/>
    </source>
</evidence>
<evidence type="ECO:0000256" key="2">
    <source>
        <dbReference type="SAM" id="MobiDB-lite"/>
    </source>
</evidence>
<dbReference type="AlphaFoldDB" id="A0A6L2JZX8"/>
<name>A0A6L2JZX8_TANCI</name>
<keyword evidence="1" id="KW-0175">Coiled coil</keyword>
<sequence>MDSIEQCINERVCHEQVLQNTLKRLNERQRQIQQCKVQEVQSSITSLGDKTSSRMVSDEGNDQSSKNQSNTSRNKSNMSWNECYVKSTSGDDMDTNPTYDTEQMIEVPYSVEYNVFALETQHYVQPKSITNAYVVEKVDSNIIPGSLDMCKNDDQIDQNAKACGDERVVLINLIANLKLDVDVNKRIQKQLKKANASLTHELEKYKSDLEESNRALGESTSTWDTCLIALQNKQTELDKYIALIDQTIDYDILQTKLNETLRLLAQKDIEVKEGLKLKTMKF</sequence>
<feature type="compositionally biased region" description="Polar residues" evidence="2">
    <location>
        <begin position="62"/>
        <end position="96"/>
    </location>
</feature>